<evidence type="ECO:0000313" key="1">
    <source>
        <dbReference type="EMBL" id="KAK3708788.1"/>
    </source>
</evidence>
<gene>
    <name evidence="1" type="ORF">LTR37_011309</name>
</gene>
<accession>A0ACC3N465</accession>
<proteinExistence type="predicted"/>
<protein>
    <submittedName>
        <fullName evidence="1">Uncharacterized protein</fullName>
    </submittedName>
</protein>
<sequence length="90" mass="9899">MGASLRIRWSANCAARSVTEKQGDGRSCTAEEKGDTEREDSLVPVVLEPKEGDLVEKEKLSSNIAMMLVEDVVAFQRLSAGFWINAGRRT</sequence>
<comment type="caution">
    <text evidence="1">The sequence shown here is derived from an EMBL/GenBank/DDBJ whole genome shotgun (WGS) entry which is preliminary data.</text>
</comment>
<dbReference type="EMBL" id="JAUTXU010000098">
    <property type="protein sequence ID" value="KAK3708788.1"/>
    <property type="molecule type" value="Genomic_DNA"/>
</dbReference>
<keyword evidence="2" id="KW-1185">Reference proteome</keyword>
<organism evidence="1 2">
    <name type="scientific">Vermiconidia calcicola</name>
    <dbReference type="NCBI Taxonomy" id="1690605"/>
    <lineage>
        <taxon>Eukaryota</taxon>
        <taxon>Fungi</taxon>
        <taxon>Dikarya</taxon>
        <taxon>Ascomycota</taxon>
        <taxon>Pezizomycotina</taxon>
        <taxon>Dothideomycetes</taxon>
        <taxon>Dothideomycetidae</taxon>
        <taxon>Mycosphaerellales</taxon>
        <taxon>Extremaceae</taxon>
        <taxon>Vermiconidia</taxon>
    </lineage>
</organism>
<reference evidence="1" key="1">
    <citation type="submission" date="2023-07" db="EMBL/GenBank/DDBJ databases">
        <title>Black Yeasts Isolated from many extreme environments.</title>
        <authorList>
            <person name="Coleine C."/>
            <person name="Stajich J.E."/>
            <person name="Selbmann L."/>
        </authorList>
    </citation>
    <scope>NUCLEOTIDE SEQUENCE</scope>
    <source>
        <strain evidence="1">CCFEE 5714</strain>
    </source>
</reference>
<dbReference type="Proteomes" id="UP001281147">
    <property type="component" value="Unassembled WGS sequence"/>
</dbReference>
<evidence type="ECO:0000313" key="2">
    <source>
        <dbReference type="Proteomes" id="UP001281147"/>
    </source>
</evidence>
<name>A0ACC3N465_9PEZI</name>